<evidence type="ECO:0000313" key="2">
    <source>
        <dbReference type="EMBL" id="AXX62407.1"/>
    </source>
</evidence>
<dbReference type="AlphaFoldDB" id="A0AAN1PUM3"/>
<feature type="chain" id="PRO_5042888273" description="Lipoprotein" evidence="1">
    <location>
        <begin position="22"/>
        <end position="208"/>
    </location>
</feature>
<dbReference type="EMBL" id="CP019291">
    <property type="protein sequence ID" value="AXX62407.1"/>
    <property type="molecule type" value="Genomic_DNA"/>
</dbReference>
<feature type="signal peptide" evidence="1">
    <location>
        <begin position="1"/>
        <end position="21"/>
    </location>
</feature>
<keyword evidence="1" id="KW-0732">Signal</keyword>
<dbReference type="Proteomes" id="UP000263418">
    <property type="component" value="Chromosome 2"/>
</dbReference>
<gene>
    <name evidence="2" type="ORF">FORC53_4068</name>
</gene>
<proteinExistence type="predicted"/>
<dbReference type="RefSeq" id="WP_043921146.1">
    <property type="nucleotide sequence ID" value="NZ_CBCSKP010000013.1"/>
</dbReference>
<name>A0AAN1PUM3_VIBVL</name>
<evidence type="ECO:0000313" key="3">
    <source>
        <dbReference type="Proteomes" id="UP000263418"/>
    </source>
</evidence>
<organism evidence="2 3">
    <name type="scientific">Vibrio vulnificus</name>
    <dbReference type="NCBI Taxonomy" id="672"/>
    <lineage>
        <taxon>Bacteria</taxon>
        <taxon>Pseudomonadati</taxon>
        <taxon>Pseudomonadota</taxon>
        <taxon>Gammaproteobacteria</taxon>
        <taxon>Vibrionales</taxon>
        <taxon>Vibrionaceae</taxon>
        <taxon>Vibrio</taxon>
    </lineage>
</organism>
<reference evidence="2 3" key="1">
    <citation type="submission" date="2017-01" db="EMBL/GenBank/DDBJ databases">
        <title>Complete Genome Sequence of Vibrio vulnificus FORC_053.</title>
        <authorList>
            <consortium name="Food-borne Pathogen Omics Research Center"/>
            <person name="Chung H.Y."/>
            <person name="Na E.J."/>
            <person name="Song J.S."/>
            <person name="Kim H."/>
            <person name="Lee J.-H."/>
            <person name="Ryu S."/>
            <person name="Choi S.H."/>
        </authorList>
    </citation>
    <scope>NUCLEOTIDE SEQUENCE [LARGE SCALE GENOMIC DNA]</scope>
    <source>
        <strain evidence="2 3">FORC_053</strain>
    </source>
</reference>
<protein>
    <recommendedName>
        <fullName evidence="4">Lipoprotein</fullName>
    </recommendedName>
</protein>
<evidence type="ECO:0008006" key="4">
    <source>
        <dbReference type="Google" id="ProtNLM"/>
    </source>
</evidence>
<sequence length="208" mass="23505">MKKTFAVILSCFSLNACVSHTANDFSSAYDYLKATLTPTLLGLEVPISGDQEVFLFRNTFHSVTQKIQSNANIYWENDIRYLAFTSPLDTEHLMKPLIYAHRYCKGRLHRLRNIQGEFFYDSGTNTWVLYKNSTSFLYSSAHTSVPASDNPKSIQEALFISEQYFGLFACESNEKNWTIEIAPTAFSIDKSGPIPVFTTGIVVRVSPP</sequence>
<accession>A0AAN1PUM3</accession>
<evidence type="ECO:0000256" key="1">
    <source>
        <dbReference type="SAM" id="SignalP"/>
    </source>
</evidence>